<dbReference type="eggNOG" id="COG2137">
    <property type="taxonomic scope" value="Bacteria"/>
</dbReference>
<evidence type="ECO:0000256" key="1">
    <source>
        <dbReference type="ARBA" id="ARBA00003529"/>
    </source>
</evidence>
<dbReference type="HOGENOM" id="CLU_066607_4_0_9"/>
<dbReference type="Pfam" id="PF21981">
    <property type="entry name" value="RecX_HTH3"/>
    <property type="match status" value="2"/>
</dbReference>
<evidence type="ECO:0000259" key="8">
    <source>
        <dbReference type="Pfam" id="PF21981"/>
    </source>
</evidence>
<evidence type="ECO:0000259" key="7">
    <source>
        <dbReference type="Pfam" id="PF02631"/>
    </source>
</evidence>
<accession>E6LGV7</accession>
<name>E6LGV7_ENTI1</name>
<reference evidence="10 11" key="1">
    <citation type="submission" date="2010-12" db="EMBL/GenBank/DDBJ databases">
        <authorList>
            <person name="Muzny D."/>
            <person name="Qin X."/>
            <person name="Deng J."/>
            <person name="Jiang H."/>
            <person name="Liu Y."/>
            <person name="Qu J."/>
            <person name="Song X.-Z."/>
            <person name="Zhang L."/>
            <person name="Thornton R."/>
            <person name="Coyle M."/>
            <person name="Francisco L."/>
            <person name="Jackson L."/>
            <person name="Javaid M."/>
            <person name="Korchina V."/>
            <person name="Kovar C."/>
            <person name="Mata R."/>
            <person name="Mathew T."/>
            <person name="Ngo R."/>
            <person name="Nguyen L."/>
            <person name="Nguyen N."/>
            <person name="Okwuonu G."/>
            <person name="Ongeri F."/>
            <person name="Pham C."/>
            <person name="Simmons D."/>
            <person name="Wilczek-Boney K."/>
            <person name="Hale W."/>
            <person name="Jakkamsetti A."/>
            <person name="Pham P."/>
            <person name="Ruth R."/>
            <person name="San Lucas F."/>
            <person name="Warren J."/>
            <person name="Zhang J."/>
            <person name="Zhao Z."/>
            <person name="Zhou C."/>
            <person name="Zhu D."/>
            <person name="Lee S."/>
            <person name="Bess C."/>
            <person name="Blankenburg K."/>
            <person name="Forbes L."/>
            <person name="Fu Q."/>
            <person name="Gubbala S."/>
            <person name="Hirani K."/>
            <person name="Jayaseelan J.C."/>
            <person name="Lara F."/>
            <person name="Munidasa M."/>
            <person name="Palculict T."/>
            <person name="Patil S."/>
            <person name="Pu L.-L."/>
            <person name="Saada N."/>
            <person name="Tang L."/>
            <person name="Weissenberger G."/>
            <person name="Zhu Y."/>
            <person name="Hemphill L."/>
            <person name="Shang Y."/>
            <person name="Youmans B."/>
            <person name="Ayvaz T."/>
            <person name="Ross M."/>
            <person name="Santibanez J."/>
            <person name="Aqrawi P."/>
            <person name="Gross S."/>
            <person name="Joshi V."/>
            <person name="Fowler G."/>
            <person name="Nazareth L."/>
            <person name="Reid J."/>
            <person name="Worley K."/>
            <person name="Petrosino J."/>
            <person name="Highlander S."/>
            <person name="Gibbs R."/>
        </authorList>
    </citation>
    <scope>NUCLEOTIDE SEQUENCE [LARGE SCALE GENOMIC DNA]</scope>
    <source>
        <strain evidence="11">DSM 15952 / CCUG 50447 / LMG 22039 / TP 1.5</strain>
    </source>
</reference>
<sequence>MKVIKVSKHKKDSYQVEFDNDVSLLVSEDLLVEFRLIKDNELSSDEWDKLVYKASYDRGLQLALNYISYQLRTVQEVDRFLKEKEFTSENRKKIIERLAELQVIDDTFYAQSYVRTQLALSDKGPKQIQQKLKQKGIKETIIQDALQLFDEQSEVDLALRTAMKLNQRIHHKSHRERLQKIRLGLLQKGYQSQVIEQVMGQIEIEEDEQEENLALEKAGWLLWRKNQRLSLVKRRQKVKQGLYAKGFAIEQIQEFIDRECIDESE</sequence>
<dbReference type="HAMAP" id="MF_01114">
    <property type="entry name" value="RecX"/>
    <property type="match status" value="1"/>
</dbReference>
<evidence type="ECO:0000256" key="5">
    <source>
        <dbReference type="ARBA" id="ARBA00022490"/>
    </source>
</evidence>
<evidence type="ECO:0000256" key="3">
    <source>
        <dbReference type="ARBA" id="ARBA00009695"/>
    </source>
</evidence>
<dbReference type="RefSeq" id="WP_007208610.1">
    <property type="nucleotide sequence ID" value="NZ_GL622241.1"/>
</dbReference>
<keyword evidence="11" id="KW-1185">Reference proteome</keyword>
<dbReference type="PANTHER" id="PTHR33602:SF1">
    <property type="entry name" value="REGULATORY PROTEIN RECX FAMILY PROTEIN"/>
    <property type="match status" value="1"/>
</dbReference>
<dbReference type="EMBL" id="AEPV01000066">
    <property type="protein sequence ID" value="EFU73481.1"/>
    <property type="molecule type" value="Genomic_DNA"/>
</dbReference>
<dbReference type="InterPro" id="IPR053926">
    <property type="entry name" value="RecX_HTH_1st"/>
</dbReference>
<dbReference type="GeneID" id="302705434"/>
<dbReference type="STRING" id="888064.HMPREF9088_1597"/>
<evidence type="ECO:0000256" key="6">
    <source>
        <dbReference type="HAMAP-Rule" id="MF_01114"/>
    </source>
</evidence>
<feature type="domain" description="RecX third three-helical" evidence="8">
    <location>
        <begin position="222"/>
        <end position="256"/>
    </location>
</feature>
<dbReference type="AlphaFoldDB" id="E6LGV7"/>
<comment type="function">
    <text evidence="1 6">Modulates RecA activity.</text>
</comment>
<gene>
    <name evidence="6 10" type="primary">recX</name>
    <name evidence="10" type="ORF">HMPREF9088_1597</name>
</gene>
<feature type="domain" description="RecX third three-helical" evidence="8">
    <location>
        <begin position="154"/>
        <end position="199"/>
    </location>
</feature>
<evidence type="ECO:0000256" key="4">
    <source>
        <dbReference type="ARBA" id="ARBA00018111"/>
    </source>
</evidence>
<dbReference type="InterPro" id="IPR003783">
    <property type="entry name" value="Regulatory_RecX"/>
</dbReference>
<proteinExistence type="inferred from homology"/>
<dbReference type="GO" id="GO:0006282">
    <property type="term" value="P:regulation of DNA repair"/>
    <property type="evidence" value="ECO:0007669"/>
    <property type="project" value="UniProtKB-UniRule"/>
</dbReference>
<dbReference type="Pfam" id="PF02631">
    <property type="entry name" value="RecX_HTH2"/>
    <property type="match status" value="1"/>
</dbReference>
<dbReference type="Gene3D" id="1.10.10.10">
    <property type="entry name" value="Winged helix-like DNA-binding domain superfamily/Winged helix DNA-binding domain"/>
    <property type="match status" value="4"/>
</dbReference>
<protein>
    <recommendedName>
        <fullName evidence="4 6">Regulatory protein RecX</fullName>
    </recommendedName>
</protein>
<dbReference type="PANTHER" id="PTHR33602">
    <property type="entry name" value="REGULATORY PROTEIN RECX FAMILY PROTEIN"/>
    <property type="match status" value="1"/>
</dbReference>
<dbReference type="InterPro" id="IPR053924">
    <property type="entry name" value="RecX_HTH_2nd"/>
</dbReference>
<feature type="domain" description="RecX second three-helical" evidence="7">
    <location>
        <begin position="105"/>
        <end position="146"/>
    </location>
</feature>
<evidence type="ECO:0000256" key="2">
    <source>
        <dbReference type="ARBA" id="ARBA00004496"/>
    </source>
</evidence>
<comment type="subcellular location">
    <subcellularLocation>
        <location evidence="2 6">Cytoplasm</location>
    </subcellularLocation>
</comment>
<dbReference type="Pfam" id="PF21982">
    <property type="entry name" value="RecX_HTH1"/>
    <property type="match status" value="1"/>
</dbReference>
<organism evidence="10 11">
    <name type="scientific">Enterococcus italicus (strain DSM 15952 / CCUG 50447 / LMG 22039 / TP 1.5)</name>
    <dbReference type="NCBI Taxonomy" id="888064"/>
    <lineage>
        <taxon>Bacteria</taxon>
        <taxon>Bacillati</taxon>
        <taxon>Bacillota</taxon>
        <taxon>Bacilli</taxon>
        <taxon>Lactobacillales</taxon>
        <taxon>Enterococcaceae</taxon>
        <taxon>Enterococcus</taxon>
    </lineage>
</organism>
<dbReference type="OrthoDB" id="5421057at2"/>
<evidence type="ECO:0000313" key="11">
    <source>
        <dbReference type="Proteomes" id="UP000010296"/>
    </source>
</evidence>
<dbReference type="NCBIfam" id="NF010733">
    <property type="entry name" value="PRK14135.1"/>
    <property type="match status" value="1"/>
</dbReference>
<evidence type="ECO:0000259" key="9">
    <source>
        <dbReference type="Pfam" id="PF21982"/>
    </source>
</evidence>
<comment type="caution">
    <text evidence="10">The sequence shown here is derived from an EMBL/GenBank/DDBJ whole genome shotgun (WGS) entry which is preliminary data.</text>
</comment>
<keyword evidence="5 6" id="KW-0963">Cytoplasm</keyword>
<dbReference type="PATRIC" id="fig|888064.11.peg.41"/>
<feature type="domain" description="RecX first three-helical" evidence="9">
    <location>
        <begin position="61"/>
        <end position="98"/>
    </location>
</feature>
<evidence type="ECO:0000313" key="10">
    <source>
        <dbReference type="EMBL" id="EFU73481.1"/>
    </source>
</evidence>
<dbReference type="GO" id="GO:0005737">
    <property type="term" value="C:cytoplasm"/>
    <property type="evidence" value="ECO:0007669"/>
    <property type="project" value="UniProtKB-SubCell"/>
</dbReference>
<dbReference type="InterPro" id="IPR053925">
    <property type="entry name" value="RecX_HTH_3rd"/>
</dbReference>
<dbReference type="Proteomes" id="UP000010296">
    <property type="component" value="Unassembled WGS sequence"/>
</dbReference>
<comment type="similarity">
    <text evidence="3 6">Belongs to the RecX family.</text>
</comment>
<dbReference type="InterPro" id="IPR036388">
    <property type="entry name" value="WH-like_DNA-bd_sf"/>
</dbReference>